<comment type="subunit">
    <text evidence="19">Acetyl-CoA carboxylase is a heterohexamer composed of biotin carboxyl carrier protein (AccB), biotin carboxylase (AccC) and two subunits each of ACCase subunit alpha (AccA) and ACCase subunit beta (AccD).</text>
</comment>
<dbReference type="GO" id="GO:0008270">
    <property type="term" value="F:zinc ion binding"/>
    <property type="evidence" value="ECO:0007669"/>
    <property type="project" value="UniProtKB-UniRule"/>
</dbReference>
<comment type="pathway">
    <text evidence="2 19">Lipid metabolism; malonyl-CoA biosynthesis; malonyl-CoA from acetyl-CoA: step 1/1.</text>
</comment>
<evidence type="ECO:0000313" key="23">
    <source>
        <dbReference type="EMBL" id="KMT23131.1"/>
    </source>
</evidence>
<organism evidence="23 24">
    <name type="scientific">Clostridium cylindrosporum DSM 605</name>
    <dbReference type="NCBI Taxonomy" id="1121307"/>
    <lineage>
        <taxon>Bacteria</taxon>
        <taxon>Bacillati</taxon>
        <taxon>Bacillota</taxon>
        <taxon>Clostridia</taxon>
        <taxon>Eubacteriales</taxon>
        <taxon>Clostridiaceae</taxon>
        <taxon>Clostridium</taxon>
    </lineage>
</organism>
<evidence type="ECO:0000256" key="1">
    <source>
        <dbReference type="ARBA" id="ARBA00004496"/>
    </source>
</evidence>
<evidence type="ECO:0000256" key="3">
    <source>
        <dbReference type="ARBA" id="ARBA00006276"/>
    </source>
</evidence>
<dbReference type="Pfam" id="PF03255">
    <property type="entry name" value="ACCA"/>
    <property type="match status" value="1"/>
</dbReference>
<keyword evidence="16 19" id="KW-0275">Fatty acid biosynthesis</keyword>
<comment type="subcellular location">
    <subcellularLocation>
        <location evidence="1 19">Cytoplasm</location>
    </subcellularLocation>
</comment>
<keyword evidence="10 19" id="KW-0547">Nucleotide-binding</keyword>
<dbReference type="GO" id="GO:0009317">
    <property type="term" value="C:acetyl-CoA carboxylase complex"/>
    <property type="evidence" value="ECO:0007669"/>
    <property type="project" value="InterPro"/>
</dbReference>
<keyword evidence="6 19" id="KW-0963">Cytoplasm</keyword>
<comment type="function">
    <text evidence="19">Component of the acetyl coenzyme A carboxylase (ACC) complex. First, biotin carboxylase catalyzes the carboxylation of biotin on its carrier protein (BCCP) and then the CO(2) group is transferred by the carboxyltransferase to acetyl-CoA to form malonyl-CoA.</text>
</comment>
<evidence type="ECO:0000256" key="11">
    <source>
        <dbReference type="ARBA" id="ARBA00022771"/>
    </source>
</evidence>
<keyword evidence="14 19" id="KW-0067">ATP-binding</keyword>
<evidence type="ECO:0000256" key="6">
    <source>
        <dbReference type="ARBA" id="ARBA00022490"/>
    </source>
</evidence>
<evidence type="ECO:0000256" key="16">
    <source>
        <dbReference type="ARBA" id="ARBA00023160"/>
    </source>
</evidence>
<dbReference type="GO" id="GO:2001295">
    <property type="term" value="P:malonyl-CoA biosynthetic process"/>
    <property type="evidence" value="ECO:0007669"/>
    <property type="project" value="UniProtKB-UniRule"/>
</dbReference>
<feature type="domain" description="CoA carboxyltransferase C-terminal" evidence="22">
    <location>
        <begin position="318"/>
        <end position="564"/>
    </location>
</feature>
<dbReference type="EC" id="2.1.3.15" evidence="19"/>
<comment type="function">
    <text evidence="17 20">Component of the acetyl coenzyme A carboxylase (ACC) complex. Biotin carboxylase (BC) catalyzes the carboxylation of biotin on its carrier protein (BCCP) and then the CO(2) group is transferred by the transcarboxylase to acetyl-CoA to form malonyl-CoA.</text>
</comment>
<feature type="binding site" evidence="20">
    <location>
        <position position="49"/>
    </location>
    <ligand>
        <name>Zn(2+)</name>
        <dbReference type="ChEBI" id="CHEBI:29105"/>
    </ligand>
</feature>
<comment type="catalytic activity">
    <reaction evidence="18 19">
        <text>N(6)-carboxybiotinyl-L-lysyl-[protein] + acetyl-CoA = N(6)-biotinyl-L-lysyl-[protein] + malonyl-CoA</text>
        <dbReference type="Rhea" id="RHEA:54728"/>
        <dbReference type="Rhea" id="RHEA-COMP:10505"/>
        <dbReference type="Rhea" id="RHEA-COMP:10506"/>
        <dbReference type="ChEBI" id="CHEBI:57288"/>
        <dbReference type="ChEBI" id="CHEBI:57384"/>
        <dbReference type="ChEBI" id="CHEBI:83144"/>
        <dbReference type="ChEBI" id="CHEBI:83145"/>
        <dbReference type="EC" id="2.1.3.15"/>
    </reaction>
</comment>
<dbReference type="PRINTS" id="PR01069">
    <property type="entry name" value="ACCCTRFRASEA"/>
</dbReference>
<comment type="subunit">
    <text evidence="5">Acetyl-CoA carboxylase is a heterotetramer composed of biotin carboxyl carrier protein (AccB), biotin carboxylase (AccC) and two subunits of ACCase subunit beta/alpha.</text>
</comment>
<dbReference type="InterPro" id="IPR029045">
    <property type="entry name" value="ClpP/crotonase-like_dom_sf"/>
</dbReference>
<evidence type="ECO:0000256" key="5">
    <source>
        <dbReference type="ARBA" id="ARBA00011664"/>
    </source>
</evidence>
<dbReference type="GO" id="GO:0003989">
    <property type="term" value="F:acetyl-CoA carboxylase activity"/>
    <property type="evidence" value="ECO:0007669"/>
    <property type="project" value="InterPro"/>
</dbReference>
<dbReference type="GO" id="GO:0005524">
    <property type="term" value="F:ATP binding"/>
    <property type="evidence" value="ECO:0007669"/>
    <property type="project" value="UniProtKB-KW"/>
</dbReference>
<evidence type="ECO:0000256" key="4">
    <source>
        <dbReference type="ARBA" id="ARBA00010284"/>
    </source>
</evidence>
<dbReference type="PANTHER" id="PTHR42853">
    <property type="entry name" value="ACETYL-COENZYME A CARBOXYLASE CARBOXYL TRANSFERASE SUBUNIT ALPHA"/>
    <property type="match status" value="1"/>
</dbReference>
<keyword evidence="12 19" id="KW-0276">Fatty acid metabolism</keyword>
<evidence type="ECO:0000256" key="18">
    <source>
        <dbReference type="ARBA" id="ARBA00049152"/>
    </source>
</evidence>
<comment type="cofactor">
    <cofactor evidence="20">
        <name>Zn(2+)</name>
        <dbReference type="ChEBI" id="CHEBI:29105"/>
    </cofactor>
    <text evidence="20">Binds 1 zinc ion per subunit.</text>
</comment>
<sequence>MFKGLFKKTKYITVGTVGTKAEEKNPELEKETETVNQKPIIPNGMWRKCNSCNQIIYNEDLKQNQMVCTNCSNHFRLGAKERLEITIDEGSFKELNEGLKSKNPLEFEGYDNKLSSLKEKLNVNDAIITGYCTIGSNPCIIGIMDGNFIMGSMGSVVGEKLSRAFEIATDENLPVIIFTVSGGARMQEGIFSLMQMAKVSAAVSRHSEKGLLYTAVLTDPTTGGVTASFAMQGDIIIAEKGAQIGFAGRRVIEDTIRQKLPEGFQSAEFLLKHGFLDMVCHRRDIRNVLIDILNIHSKNYNSKDDDEVIKYAAPNKSKKNYKKQDLTAYERVQIARSPQRPTTKDFADKLCSSFLELHGDRYYSDDEAIIGGIGFLGGIPVTIIGHQKGKNIEENIRRNFGMAKPEGYRKAMRLMKQAEKFRRPVICFVDTPGAYCGIEAEERGQGEAIAESLLVLSSLKTPVISLIVGEGGSGGALALALADEVWMMENAVYSVLSPEGFASILWKDASRAEEAAEKMKITASNLKEFGIIDKIIEEPMDGIHIDFDVIAENVKTKLISTMLMYLAVDDNKLLSDRYNKFKSMGVFEE</sequence>
<comment type="similarity">
    <text evidence="4">In the N-terminal section; belongs to the AccD/PCCB family.</text>
</comment>
<comment type="similarity">
    <text evidence="20">Belongs to the AccD/PCCB family.</text>
</comment>
<keyword evidence="13 20" id="KW-0862">Zinc</keyword>
<reference evidence="23 24" key="1">
    <citation type="submission" date="2015-06" db="EMBL/GenBank/DDBJ databases">
        <title>Draft genome sequence of the purine-degrading Clostridium cylindrosporum HC-1 (DSM 605).</title>
        <authorList>
            <person name="Poehlein A."/>
            <person name="Schiel-Bengelsdorf B."/>
            <person name="Bengelsdorf F."/>
            <person name="Daniel R."/>
            <person name="Duerre P."/>
        </authorList>
    </citation>
    <scope>NUCLEOTIDE SEQUENCE [LARGE SCALE GENOMIC DNA]</scope>
    <source>
        <strain evidence="23 24">DSM 605</strain>
    </source>
</reference>
<dbReference type="GO" id="GO:0016743">
    <property type="term" value="F:carboxyl- or carbamoyltransferase activity"/>
    <property type="evidence" value="ECO:0007669"/>
    <property type="project" value="UniProtKB-UniRule"/>
</dbReference>
<dbReference type="EMBL" id="LFVU01000002">
    <property type="protein sequence ID" value="KMT23131.1"/>
    <property type="molecule type" value="Genomic_DNA"/>
</dbReference>
<dbReference type="HAMAP" id="MF_00823">
    <property type="entry name" value="AcetylCoA_CT_alpha"/>
    <property type="match status" value="1"/>
</dbReference>
<dbReference type="HAMAP" id="MF_01395">
    <property type="entry name" value="AcetylCoA_CT_beta"/>
    <property type="match status" value="1"/>
</dbReference>
<evidence type="ECO:0000256" key="19">
    <source>
        <dbReference type="HAMAP-Rule" id="MF_00823"/>
    </source>
</evidence>
<keyword evidence="24" id="KW-1185">Reference proteome</keyword>
<evidence type="ECO:0000256" key="14">
    <source>
        <dbReference type="ARBA" id="ARBA00022840"/>
    </source>
</evidence>
<evidence type="ECO:0000256" key="15">
    <source>
        <dbReference type="ARBA" id="ARBA00023098"/>
    </source>
</evidence>
<dbReference type="GO" id="GO:0006633">
    <property type="term" value="P:fatty acid biosynthetic process"/>
    <property type="evidence" value="ECO:0007669"/>
    <property type="project" value="UniProtKB-KW"/>
</dbReference>
<dbReference type="STRING" id="1121307.CLCY_6c00120"/>
<dbReference type="AlphaFoldDB" id="A0A0J8G690"/>
<dbReference type="UniPathway" id="UPA00655">
    <property type="reaction ID" value="UER00711"/>
</dbReference>
<dbReference type="InterPro" id="IPR000438">
    <property type="entry name" value="Acetyl_CoA_COase_Trfase_b_su"/>
</dbReference>
<dbReference type="NCBIfam" id="NF041504">
    <property type="entry name" value="AccA_sub"/>
    <property type="match status" value="1"/>
</dbReference>
<comment type="similarity">
    <text evidence="19">Belongs to the AccA family.</text>
</comment>
<dbReference type="PATRIC" id="fig|1121307.3.peg.2141"/>
<proteinExistence type="inferred from homology"/>
<keyword evidence="7 19" id="KW-0444">Lipid biosynthesis</keyword>
<feature type="binding site" evidence="20">
    <location>
        <position position="52"/>
    </location>
    <ligand>
        <name>Zn(2+)</name>
        <dbReference type="ChEBI" id="CHEBI:29105"/>
    </ligand>
</feature>
<dbReference type="Pfam" id="PF17848">
    <property type="entry name" value="Zn_ribbon_ACC"/>
    <property type="match status" value="1"/>
</dbReference>
<comment type="similarity">
    <text evidence="3">In the C-terminal section; belongs to the AccA family.</text>
</comment>
<evidence type="ECO:0000256" key="2">
    <source>
        <dbReference type="ARBA" id="ARBA00004956"/>
    </source>
</evidence>
<keyword evidence="15 19" id="KW-0443">Lipid metabolism</keyword>
<feature type="zinc finger region" description="C4-type" evidence="20">
    <location>
        <begin position="49"/>
        <end position="71"/>
    </location>
</feature>
<dbReference type="PROSITE" id="PS50989">
    <property type="entry name" value="COA_CT_CTER"/>
    <property type="match status" value="1"/>
</dbReference>
<keyword evidence="9 20" id="KW-0479">Metal-binding</keyword>
<evidence type="ECO:0000256" key="8">
    <source>
        <dbReference type="ARBA" id="ARBA00022679"/>
    </source>
</evidence>
<dbReference type="InterPro" id="IPR001095">
    <property type="entry name" value="Acetyl_CoA_COase_a_su"/>
</dbReference>
<dbReference type="Proteomes" id="UP000036756">
    <property type="component" value="Unassembled WGS sequence"/>
</dbReference>
<dbReference type="PROSITE" id="PS50980">
    <property type="entry name" value="COA_CT_NTER"/>
    <property type="match status" value="1"/>
</dbReference>
<evidence type="ECO:0000256" key="10">
    <source>
        <dbReference type="ARBA" id="ARBA00022741"/>
    </source>
</evidence>
<dbReference type="NCBIfam" id="TIGR00513">
    <property type="entry name" value="accA"/>
    <property type="match status" value="1"/>
</dbReference>
<dbReference type="SUPFAM" id="SSF52096">
    <property type="entry name" value="ClpP/crotonase"/>
    <property type="match status" value="2"/>
</dbReference>
<dbReference type="PANTHER" id="PTHR42853:SF3">
    <property type="entry name" value="ACETYL-COENZYME A CARBOXYLASE CARBOXYL TRANSFERASE SUBUNIT ALPHA, CHLOROPLASTIC"/>
    <property type="match status" value="1"/>
</dbReference>
<dbReference type="InterPro" id="IPR011762">
    <property type="entry name" value="COA_CT_N"/>
</dbReference>
<evidence type="ECO:0000256" key="9">
    <source>
        <dbReference type="ARBA" id="ARBA00022723"/>
    </source>
</evidence>
<feature type="binding site" evidence="20">
    <location>
        <position position="68"/>
    </location>
    <ligand>
        <name>Zn(2+)</name>
        <dbReference type="ChEBI" id="CHEBI:29105"/>
    </ligand>
</feature>
<evidence type="ECO:0000256" key="13">
    <source>
        <dbReference type="ARBA" id="ARBA00022833"/>
    </source>
</evidence>
<dbReference type="NCBIfam" id="NF004344">
    <property type="entry name" value="PRK05724.1"/>
    <property type="match status" value="1"/>
</dbReference>
<dbReference type="InterPro" id="IPR041010">
    <property type="entry name" value="Znf-ACC"/>
</dbReference>
<evidence type="ECO:0000313" key="24">
    <source>
        <dbReference type="Proteomes" id="UP000036756"/>
    </source>
</evidence>
<dbReference type="RefSeq" id="WP_048569218.1">
    <property type="nucleotide sequence ID" value="NZ_LFVU01000002.1"/>
</dbReference>
<accession>A0A0J8G690</accession>
<feature type="domain" description="CoA carboxyltransferase N-terminal" evidence="21">
    <location>
        <begin position="45"/>
        <end position="311"/>
    </location>
</feature>
<dbReference type="OrthoDB" id="9772975at2"/>
<name>A0A0J8G690_CLOCY</name>
<evidence type="ECO:0000259" key="22">
    <source>
        <dbReference type="PROSITE" id="PS50989"/>
    </source>
</evidence>
<keyword evidence="11 20" id="KW-0863">Zinc-finger</keyword>
<comment type="caution">
    <text evidence="23">The sequence shown here is derived from an EMBL/GenBank/DDBJ whole genome shotgun (WGS) entry which is preliminary data.</text>
</comment>
<evidence type="ECO:0000256" key="12">
    <source>
        <dbReference type="ARBA" id="ARBA00022832"/>
    </source>
</evidence>
<dbReference type="InterPro" id="IPR011763">
    <property type="entry name" value="COA_CT_C"/>
</dbReference>
<keyword evidence="23" id="KW-0436">Ligase</keyword>
<gene>
    <name evidence="20 23" type="primary">accD</name>
    <name evidence="19" type="synonym">accA</name>
    <name evidence="23" type="ORF">CLCY_6c00120</name>
</gene>
<feature type="binding site" evidence="20">
    <location>
        <position position="71"/>
    </location>
    <ligand>
        <name>Zn(2+)</name>
        <dbReference type="ChEBI" id="CHEBI:29105"/>
    </ligand>
</feature>
<dbReference type="Gene3D" id="3.90.226.10">
    <property type="entry name" value="2-enoyl-CoA Hydratase, Chain A, domain 1"/>
    <property type="match status" value="2"/>
</dbReference>
<protein>
    <recommendedName>
        <fullName evidence="19 20">Multifunctional fusion protein</fullName>
    </recommendedName>
    <domain>
        <recommendedName>
            <fullName evidence="19">Acetyl-coenzyme A carboxylase carboxyl transferase subunit alpha</fullName>
            <shortName evidence="19">ACCase subunit alpha</shortName>
            <shortName evidence="19">Acetyl-CoA carboxylase carboxyltransferase subunit alpha</shortName>
            <ecNumber evidence="19">2.1.3.15</ecNumber>
        </recommendedName>
    </domain>
    <domain>
        <recommendedName>
            <fullName evidence="20">Acetyl-coenzyme A carboxylase carboxyl transferase subunit beta</fullName>
            <shortName evidence="20">ACCase subunit beta</shortName>
            <shortName evidence="20">Acetyl-CoA carboxylase carboxyltransferase subunit beta</shortName>
        </recommendedName>
    </domain>
</protein>
<evidence type="ECO:0000256" key="7">
    <source>
        <dbReference type="ARBA" id="ARBA00022516"/>
    </source>
</evidence>
<evidence type="ECO:0000259" key="21">
    <source>
        <dbReference type="PROSITE" id="PS50980"/>
    </source>
</evidence>
<evidence type="ECO:0000256" key="17">
    <source>
        <dbReference type="ARBA" id="ARBA00025280"/>
    </source>
</evidence>
<evidence type="ECO:0000256" key="20">
    <source>
        <dbReference type="HAMAP-Rule" id="MF_01395"/>
    </source>
</evidence>
<keyword evidence="8 19" id="KW-0808">Transferase</keyword>
<dbReference type="NCBIfam" id="TIGR00515">
    <property type="entry name" value="accD"/>
    <property type="match status" value="1"/>
</dbReference>